<name>A0A2K3KE47_TRIPR</name>
<dbReference type="Proteomes" id="UP000236291">
    <property type="component" value="Unassembled WGS sequence"/>
</dbReference>
<comment type="caution">
    <text evidence="1">The sequence shown here is derived from an EMBL/GenBank/DDBJ whole genome shotgun (WGS) entry which is preliminary data.</text>
</comment>
<dbReference type="AlphaFoldDB" id="A0A2K3KE47"/>
<accession>A0A2K3KE47</accession>
<reference evidence="1 2" key="1">
    <citation type="journal article" date="2014" name="Am. J. Bot.">
        <title>Genome assembly and annotation for red clover (Trifolium pratense; Fabaceae).</title>
        <authorList>
            <person name="Istvanek J."/>
            <person name="Jaros M."/>
            <person name="Krenek A."/>
            <person name="Repkova J."/>
        </authorList>
    </citation>
    <scope>NUCLEOTIDE SEQUENCE [LARGE SCALE GENOMIC DNA]</scope>
    <source>
        <strain evidence="2">cv. Tatra</strain>
        <tissue evidence="1">Young leaves</tissue>
    </source>
</reference>
<reference evidence="1 2" key="2">
    <citation type="journal article" date="2017" name="Front. Plant Sci.">
        <title>Gene Classification and Mining of Molecular Markers Useful in Red Clover (Trifolium pratense) Breeding.</title>
        <authorList>
            <person name="Istvanek J."/>
            <person name="Dluhosova J."/>
            <person name="Dluhos P."/>
            <person name="Patkova L."/>
            <person name="Nedelnik J."/>
            <person name="Repkova J."/>
        </authorList>
    </citation>
    <scope>NUCLEOTIDE SEQUENCE [LARGE SCALE GENOMIC DNA]</scope>
    <source>
        <strain evidence="2">cv. Tatra</strain>
        <tissue evidence="1">Young leaves</tissue>
    </source>
</reference>
<proteinExistence type="predicted"/>
<gene>
    <name evidence="1" type="ORF">L195_g054085</name>
</gene>
<evidence type="ECO:0000313" key="2">
    <source>
        <dbReference type="Proteomes" id="UP000236291"/>
    </source>
</evidence>
<organism evidence="1 2">
    <name type="scientific">Trifolium pratense</name>
    <name type="common">Red clover</name>
    <dbReference type="NCBI Taxonomy" id="57577"/>
    <lineage>
        <taxon>Eukaryota</taxon>
        <taxon>Viridiplantae</taxon>
        <taxon>Streptophyta</taxon>
        <taxon>Embryophyta</taxon>
        <taxon>Tracheophyta</taxon>
        <taxon>Spermatophyta</taxon>
        <taxon>Magnoliopsida</taxon>
        <taxon>eudicotyledons</taxon>
        <taxon>Gunneridae</taxon>
        <taxon>Pentapetalae</taxon>
        <taxon>rosids</taxon>
        <taxon>fabids</taxon>
        <taxon>Fabales</taxon>
        <taxon>Fabaceae</taxon>
        <taxon>Papilionoideae</taxon>
        <taxon>50 kb inversion clade</taxon>
        <taxon>NPAAA clade</taxon>
        <taxon>Hologalegina</taxon>
        <taxon>IRL clade</taxon>
        <taxon>Trifolieae</taxon>
        <taxon>Trifolium</taxon>
    </lineage>
</organism>
<evidence type="ECO:0000313" key="1">
    <source>
        <dbReference type="EMBL" id="PNX64567.1"/>
    </source>
</evidence>
<sequence length="52" mass="5670">MPVGKPSFLCDEIISTTTGDFVLPPRCLEFSRVFKGFSTVLFVVAAIITCKS</sequence>
<protein>
    <submittedName>
        <fullName evidence="1">Uncharacterized protein</fullName>
    </submittedName>
</protein>
<dbReference type="EMBL" id="ASHM01093352">
    <property type="protein sequence ID" value="PNX64567.1"/>
    <property type="molecule type" value="Genomic_DNA"/>
</dbReference>